<proteinExistence type="predicted"/>
<accession>A0A5S6QYG8</accession>
<sequence length="198" mass="22303">MRRDAEKVKLALLKAFAMDKFVAYKRFVSTRLEPGEADDVFVAGLRRLASLAGGISDSVICCAFVNGLPEHVQEILRASARLEDMTLEQLVVRARSVMVDYRIEIGVSEAGFAAETLATSNSAHRYSPIRCYACGRVNCIARDCPTQYRLLNTARRTANRYLRSRRQKWDYDWPRTSSPNVHGNDSWEEAPTLASSRP</sequence>
<dbReference type="WBParaSite" id="TMUE_3000012178.1">
    <property type="protein sequence ID" value="TMUE_3000012178.1"/>
    <property type="gene ID" value="WBGene00301485"/>
</dbReference>
<reference evidence="3" key="1">
    <citation type="submission" date="2019-12" db="UniProtKB">
        <authorList>
            <consortium name="WormBaseParasite"/>
        </authorList>
    </citation>
    <scope>IDENTIFICATION</scope>
</reference>
<evidence type="ECO:0000313" key="3">
    <source>
        <dbReference type="WBParaSite" id="TMUE_3000012178.1"/>
    </source>
</evidence>
<evidence type="ECO:0000313" key="2">
    <source>
        <dbReference type="Proteomes" id="UP000046395"/>
    </source>
</evidence>
<protein>
    <submittedName>
        <fullName evidence="3">CCHC-type domain-containing protein</fullName>
    </submittedName>
</protein>
<feature type="region of interest" description="Disordered" evidence="1">
    <location>
        <begin position="173"/>
        <end position="198"/>
    </location>
</feature>
<dbReference type="Proteomes" id="UP000046395">
    <property type="component" value="Unassembled WGS sequence"/>
</dbReference>
<name>A0A5S6QYG8_TRIMR</name>
<evidence type="ECO:0000256" key="1">
    <source>
        <dbReference type="SAM" id="MobiDB-lite"/>
    </source>
</evidence>
<organism evidence="2 3">
    <name type="scientific">Trichuris muris</name>
    <name type="common">Mouse whipworm</name>
    <dbReference type="NCBI Taxonomy" id="70415"/>
    <lineage>
        <taxon>Eukaryota</taxon>
        <taxon>Metazoa</taxon>
        <taxon>Ecdysozoa</taxon>
        <taxon>Nematoda</taxon>
        <taxon>Enoplea</taxon>
        <taxon>Dorylaimia</taxon>
        <taxon>Trichinellida</taxon>
        <taxon>Trichuridae</taxon>
        <taxon>Trichuris</taxon>
    </lineage>
</organism>
<keyword evidence="2" id="KW-1185">Reference proteome</keyword>
<dbReference type="AlphaFoldDB" id="A0A5S6QYG8"/>